<feature type="transmembrane region" description="Helical" evidence="10">
    <location>
        <begin position="165"/>
        <end position="190"/>
    </location>
</feature>
<feature type="region of interest" description="Disordered" evidence="9">
    <location>
        <begin position="1"/>
        <end position="28"/>
    </location>
</feature>
<keyword evidence="10" id="KW-0812">Transmembrane</keyword>
<dbReference type="InterPro" id="IPR050482">
    <property type="entry name" value="Sensor_HK_TwoCompSys"/>
</dbReference>
<dbReference type="PANTHER" id="PTHR24421">
    <property type="entry name" value="NITRATE/NITRITE SENSOR PROTEIN NARX-RELATED"/>
    <property type="match status" value="1"/>
</dbReference>
<keyword evidence="7" id="KW-0067">ATP-binding</keyword>
<keyword evidence="6 12" id="KW-0418">Kinase</keyword>
<sequence length="522" mass="54171">MRVRISGQDSDGGHAPRPSARVRRAPGRAARRVRREAVAGWAAVRGAGRRTVVVEGLLCLLTAAFGLVPLLLVVPVRPGLAVAEALWAVLLVALRRGRPVAAVLGSSLLVVGVNVWTLAVAPLVVMSATRRIAPTRRAWRVVGAASAVVGVLTVATVPFRTEHVAFQLVGNAISLALLLVLPALAGTLLGQRRPLVSLLRERNAYLERARALTVEAARTEERNRIAGEMHDLLGHRLSLISVHAGALELAAARQAPGLAGQTELLRTTAGTAMEELREILGVLRHADMAGTGDDRPGDERGTREDIAALVTESRRTGSAVELDWSLPDGAELGPRTRQAIHRVVREGLTNVLKHASGAPTRVQVTSAGSGIEVSVTNAPPPVAGPSRGGSRSGLAGCQERVGLLGGTFEAGALVNGGFRVAARLPAQGHRGQGGDGAAQGAADRPVLERPVLDRPVPDWPSAGASAASPHPLVRPGAEGARAPLPDEILTWPRVLGSGCAALAVVLPTAGFLVVLLVLAVLG</sequence>
<keyword evidence="5" id="KW-0547">Nucleotide-binding</keyword>
<evidence type="ECO:0000313" key="12">
    <source>
        <dbReference type="EMBL" id="NEV88779.1"/>
    </source>
</evidence>
<dbReference type="RefSeq" id="WP_164459152.1">
    <property type="nucleotide sequence ID" value="NZ_JAAIFS010000004.1"/>
</dbReference>
<dbReference type="PANTHER" id="PTHR24421:SF10">
    <property type="entry name" value="NITRATE_NITRITE SENSOR PROTEIN NARQ"/>
    <property type="match status" value="1"/>
</dbReference>
<feature type="transmembrane region" description="Helical" evidence="10">
    <location>
        <begin position="100"/>
        <end position="126"/>
    </location>
</feature>
<proteinExistence type="predicted"/>
<accession>A0A6B3QL05</accession>
<evidence type="ECO:0000256" key="5">
    <source>
        <dbReference type="ARBA" id="ARBA00022741"/>
    </source>
</evidence>
<evidence type="ECO:0000256" key="3">
    <source>
        <dbReference type="ARBA" id="ARBA00022553"/>
    </source>
</evidence>
<evidence type="ECO:0000256" key="9">
    <source>
        <dbReference type="SAM" id="MobiDB-lite"/>
    </source>
</evidence>
<dbReference type="SUPFAM" id="SSF55874">
    <property type="entry name" value="ATPase domain of HSP90 chaperone/DNA topoisomerase II/histidine kinase"/>
    <property type="match status" value="1"/>
</dbReference>
<evidence type="ECO:0000256" key="8">
    <source>
        <dbReference type="ARBA" id="ARBA00023012"/>
    </source>
</evidence>
<reference evidence="12" key="1">
    <citation type="journal article" date="2020" name="Microorganisms">
        <title>Isolation, Genomic and Metabolomic Characterization of Streptomyces tendae VITAKN with Quorum Sensing Inhibitory Activity from Southern India.</title>
        <authorList>
            <person name="Ishaque N.M."/>
            <person name="Burgsdorf I."/>
            <person name="Limlingan Malit J.J."/>
            <person name="Saha S."/>
            <person name="Teta R."/>
            <person name="Ewe D."/>
            <person name="Kannabiran K."/>
            <person name="Hrouzek P."/>
            <person name="Steindler L."/>
            <person name="Costantino V."/>
            <person name="Saurav K."/>
        </authorList>
    </citation>
    <scope>NUCLEOTIDE SEQUENCE</scope>
    <source>
        <strain evidence="12">VITAKN</strain>
    </source>
</reference>
<dbReference type="GO" id="GO:0016020">
    <property type="term" value="C:membrane"/>
    <property type="evidence" value="ECO:0007669"/>
    <property type="project" value="InterPro"/>
</dbReference>
<feature type="transmembrane region" description="Helical" evidence="10">
    <location>
        <begin position="57"/>
        <end position="80"/>
    </location>
</feature>
<keyword evidence="8" id="KW-0902">Two-component regulatory system</keyword>
<comment type="caution">
    <text evidence="12">The sequence shown here is derived from an EMBL/GenBank/DDBJ whole genome shotgun (WGS) entry which is preliminary data.</text>
</comment>
<feature type="region of interest" description="Disordered" evidence="9">
    <location>
        <begin position="372"/>
        <end position="393"/>
    </location>
</feature>
<keyword evidence="3" id="KW-0597">Phosphoprotein</keyword>
<name>A0A6B3QL05_STRTE</name>
<evidence type="ECO:0000256" key="4">
    <source>
        <dbReference type="ARBA" id="ARBA00022679"/>
    </source>
</evidence>
<keyword evidence="10" id="KW-0472">Membrane</keyword>
<evidence type="ECO:0000256" key="10">
    <source>
        <dbReference type="SAM" id="Phobius"/>
    </source>
</evidence>
<feature type="compositionally biased region" description="Low complexity" evidence="9">
    <location>
        <begin position="460"/>
        <end position="471"/>
    </location>
</feature>
<dbReference type="InterPro" id="IPR011712">
    <property type="entry name" value="Sig_transdc_His_kin_sub3_dim/P"/>
</dbReference>
<protein>
    <recommendedName>
        <fullName evidence="2">histidine kinase</fullName>
        <ecNumber evidence="2">2.7.13.3</ecNumber>
    </recommendedName>
</protein>
<dbReference type="Pfam" id="PF07730">
    <property type="entry name" value="HisKA_3"/>
    <property type="match status" value="1"/>
</dbReference>
<evidence type="ECO:0000259" key="11">
    <source>
        <dbReference type="Pfam" id="PF07730"/>
    </source>
</evidence>
<feature type="transmembrane region" description="Helical" evidence="10">
    <location>
        <begin position="499"/>
        <end position="521"/>
    </location>
</feature>
<evidence type="ECO:0000256" key="1">
    <source>
        <dbReference type="ARBA" id="ARBA00000085"/>
    </source>
</evidence>
<dbReference type="EC" id="2.7.13.3" evidence="2"/>
<feature type="domain" description="Signal transduction histidine kinase subgroup 3 dimerisation and phosphoacceptor" evidence="11">
    <location>
        <begin position="221"/>
        <end position="286"/>
    </location>
</feature>
<dbReference type="EMBL" id="JAAIFS010000004">
    <property type="protein sequence ID" value="NEV88779.1"/>
    <property type="molecule type" value="Genomic_DNA"/>
</dbReference>
<comment type="catalytic activity">
    <reaction evidence="1">
        <text>ATP + protein L-histidine = ADP + protein N-phospho-L-histidine.</text>
        <dbReference type="EC" id="2.7.13.3"/>
    </reaction>
</comment>
<feature type="region of interest" description="Disordered" evidence="9">
    <location>
        <begin position="451"/>
        <end position="478"/>
    </location>
</feature>
<evidence type="ECO:0000256" key="7">
    <source>
        <dbReference type="ARBA" id="ARBA00022840"/>
    </source>
</evidence>
<dbReference type="AlphaFoldDB" id="A0A6B3QL05"/>
<dbReference type="InterPro" id="IPR036890">
    <property type="entry name" value="HATPase_C_sf"/>
</dbReference>
<keyword evidence="4" id="KW-0808">Transferase</keyword>
<dbReference type="CDD" id="cd16917">
    <property type="entry name" value="HATPase_UhpB-NarQ-NarX-like"/>
    <property type="match status" value="1"/>
</dbReference>
<gene>
    <name evidence="12" type="ORF">GUR47_19155</name>
</gene>
<organism evidence="12">
    <name type="scientific">Streptomyces tendae</name>
    <dbReference type="NCBI Taxonomy" id="1932"/>
    <lineage>
        <taxon>Bacteria</taxon>
        <taxon>Bacillati</taxon>
        <taxon>Actinomycetota</taxon>
        <taxon>Actinomycetes</taxon>
        <taxon>Kitasatosporales</taxon>
        <taxon>Streptomycetaceae</taxon>
        <taxon>Streptomyces</taxon>
    </lineage>
</organism>
<feature type="transmembrane region" description="Helical" evidence="10">
    <location>
        <begin position="138"/>
        <end position="159"/>
    </location>
</feature>
<dbReference type="GO" id="GO:0000155">
    <property type="term" value="F:phosphorelay sensor kinase activity"/>
    <property type="evidence" value="ECO:0007669"/>
    <property type="project" value="InterPro"/>
</dbReference>
<keyword evidence="10" id="KW-1133">Transmembrane helix</keyword>
<dbReference type="Gene3D" id="1.20.5.1930">
    <property type="match status" value="1"/>
</dbReference>
<evidence type="ECO:0000256" key="6">
    <source>
        <dbReference type="ARBA" id="ARBA00022777"/>
    </source>
</evidence>
<evidence type="ECO:0000256" key="2">
    <source>
        <dbReference type="ARBA" id="ARBA00012438"/>
    </source>
</evidence>
<dbReference type="GO" id="GO:0046983">
    <property type="term" value="F:protein dimerization activity"/>
    <property type="evidence" value="ECO:0007669"/>
    <property type="project" value="InterPro"/>
</dbReference>
<dbReference type="Gene3D" id="3.30.565.10">
    <property type="entry name" value="Histidine kinase-like ATPase, C-terminal domain"/>
    <property type="match status" value="1"/>
</dbReference>
<dbReference type="GO" id="GO:0005524">
    <property type="term" value="F:ATP binding"/>
    <property type="evidence" value="ECO:0007669"/>
    <property type="project" value="UniProtKB-KW"/>
</dbReference>